<name>A0A537M311_9BACT</name>
<evidence type="ECO:0000256" key="1">
    <source>
        <dbReference type="SAM" id="Phobius"/>
    </source>
</evidence>
<keyword evidence="1" id="KW-0812">Transmembrane</keyword>
<dbReference type="EMBL" id="VBAM01000119">
    <property type="protein sequence ID" value="TMJ14257.1"/>
    <property type="molecule type" value="Genomic_DNA"/>
</dbReference>
<evidence type="ECO:0000313" key="2">
    <source>
        <dbReference type="EMBL" id="TMJ14257.1"/>
    </source>
</evidence>
<dbReference type="AlphaFoldDB" id="A0A537M311"/>
<accession>A0A537M311</accession>
<comment type="caution">
    <text evidence="2">The sequence shown here is derived from an EMBL/GenBank/DDBJ whole genome shotgun (WGS) entry which is preliminary data.</text>
</comment>
<evidence type="ECO:0000313" key="3">
    <source>
        <dbReference type="Proteomes" id="UP000320393"/>
    </source>
</evidence>
<feature type="transmembrane region" description="Helical" evidence="1">
    <location>
        <begin position="101"/>
        <end position="118"/>
    </location>
</feature>
<gene>
    <name evidence="2" type="ORF">E6H02_03575</name>
</gene>
<sequence length="121" mass="13425">MTRVEKLRIPLWATAIYILTLGALTLHPFLTRNAFGYGGTDPGFLLVLSAAFWGSGSVLAGIARSPGKYGDLAWAVIVYLVIFIVFLLWGRVEGLYAMRQIGVPLIIDVVLVAWIWAVRRY</sequence>
<proteinExistence type="predicted"/>
<feature type="transmembrane region" description="Helical" evidence="1">
    <location>
        <begin position="42"/>
        <end position="60"/>
    </location>
</feature>
<protein>
    <submittedName>
        <fullName evidence="2">Uncharacterized protein</fullName>
    </submittedName>
</protein>
<feature type="transmembrane region" description="Helical" evidence="1">
    <location>
        <begin position="72"/>
        <end position="89"/>
    </location>
</feature>
<feature type="transmembrane region" description="Helical" evidence="1">
    <location>
        <begin position="12"/>
        <end position="30"/>
    </location>
</feature>
<dbReference type="Proteomes" id="UP000320393">
    <property type="component" value="Unassembled WGS sequence"/>
</dbReference>
<keyword evidence="1" id="KW-0472">Membrane</keyword>
<organism evidence="2 3">
    <name type="scientific">Candidatus Segetimicrobium genomatis</name>
    <dbReference type="NCBI Taxonomy" id="2569760"/>
    <lineage>
        <taxon>Bacteria</taxon>
        <taxon>Bacillati</taxon>
        <taxon>Candidatus Sysuimicrobiota</taxon>
        <taxon>Candidatus Sysuimicrobiia</taxon>
        <taxon>Candidatus Sysuimicrobiales</taxon>
        <taxon>Candidatus Segetimicrobiaceae</taxon>
        <taxon>Candidatus Segetimicrobium</taxon>
    </lineage>
</organism>
<reference evidence="2 3" key="1">
    <citation type="journal article" date="2019" name="Nat. Microbiol.">
        <title>Mediterranean grassland soil C-N compound turnover is dependent on rainfall and depth, and is mediated by genomically divergent microorganisms.</title>
        <authorList>
            <person name="Diamond S."/>
            <person name="Andeer P.F."/>
            <person name="Li Z."/>
            <person name="Crits-Christoph A."/>
            <person name="Burstein D."/>
            <person name="Anantharaman K."/>
            <person name="Lane K.R."/>
            <person name="Thomas B.C."/>
            <person name="Pan C."/>
            <person name="Northen T.R."/>
            <person name="Banfield J.F."/>
        </authorList>
    </citation>
    <scope>NUCLEOTIDE SEQUENCE [LARGE SCALE GENOMIC DNA]</scope>
    <source>
        <strain evidence="2">NP_5</strain>
    </source>
</reference>
<keyword evidence="1" id="KW-1133">Transmembrane helix</keyword>